<protein>
    <submittedName>
        <fullName evidence="5">MarR family transcriptional regulator</fullName>
    </submittedName>
</protein>
<evidence type="ECO:0000256" key="1">
    <source>
        <dbReference type="ARBA" id="ARBA00023015"/>
    </source>
</evidence>
<keyword evidence="3" id="KW-0804">Transcription</keyword>
<dbReference type="AlphaFoldDB" id="A0A7C9N5Y9"/>
<feature type="domain" description="HTH marR-type" evidence="4">
    <location>
        <begin position="10"/>
        <end position="144"/>
    </location>
</feature>
<dbReference type="OrthoDB" id="8906692at2"/>
<dbReference type="InterPro" id="IPR036390">
    <property type="entry name" value="WH_DNA-bd_sf"/>
</dbReference>
<dbReference type="SMART" id="SM00347">
    <property type="entry name" value="HTH_MARR"/>
    <property type="match status" value="1"/>
</dbReference>
<dbReference type="PROSITE" id="PS01117">
    <property type="entry name" value="HTH_MARR_1"/>
    <property type="match status" value="1"/>
</dbReference>
<keyword evidence="2" id="KW-0238">DNA-binding</keyword>
<keyword evidence="1" id="KW-0805">Transcription regulation</keyword>
<reference evidence="5 6" key="1">
    <citation type="submission" date="2020-01" db="EMBL/GenBank/DDBJ databases">
        <title>Genome sequence of Desulfovibrio aerotolerans DSM 16695(T).</title>
        <authorList>
            <person name="Karnachuk O."/>
            <person name="Avakyan M."/>
            <person name="Mardanov A."/>
            <person name="Kadnikov V."/>
            <person name="Ravin N."/>
        </authorList>
    </citation>
    <scope>NUCLEOTIDE SEQUENCE [LARGE SCALE GENOMIC DNA]</scope>
    <source>
        <strain evidence="5 6">DSM 16695</strain>
    </source>
</reference>
<proteinExistence type="predicted"/>
<evidence type="ECO:0000313" key="6">
    <source>
        <dbReference type="Proteomes" id="UP000482487"/>
    </source>
</evidence>
<dbReference type="PANTHER" id="PTHR33164">
    <property type="entry name" value="TRANSCRIPTIONAL REGULATOR, MARR FAMILY"/>
    <property type="match status" value="1"/>
</dbReference>
<dbReference type="SUPFAM" id="SSF46785">
    <property type="entry name" value="Winged helix' DNA-binding domain"/>
    <property type="match status" value="1"/>
</dbReference>
<evidence type="ECO:0000256" key="2">
    <source>
        <dbReference type="ARBA" id="ARBA00023125"/>
    </source>
</evidence>
<organism evidence="5 6">
    <name type="scientific">Solidesulfovibrio aerotolerans</name>
    <dbReference type="NCBI Taxonomy" id="295255"/>
    <lineage>
        <taxon>Bacteria</taxon>
        <taxon>Pseudomonadati</taxon>
        <taxon>Thermodesulfobacteriota</taxon>
        <taxon>Desulfovibrionia</taxon>
        <taxon>Desulfovibrionales</taxon>
        <taxon>Desulfovibrionaceae</taxon>
        <taxon>Solidesulfovibrio</taxon>
    </lineage>
</organism>
<dbReference type="PRINTS" id="PR00598">
    <property type="entry name" value="HTHMARR"/>
</dbReference>
<dbReference type="GO" id="GO:0003677">
    <property type="term" value="F:DNA binding"/>
    <property type="evidence" value="ECO:0007669"/>
    <property type="project" value="UniProtKB-KW"/>
</dbReference>
<evidence type="ECO:0000313" key="5">
    <source>
        <dbReference type="EMBL" id="MYL83835.1"/>
    </source>
</evidence>
<dbReference type="Gene3D" id="1.10.10.10">
    <property type="entry name" value="Winged helix-like DNA-binding domain superfamily/Winged helix DNA-binding domain"/>
    <property type="match status" value="1"/>
</dbReference>
<dbReference type="InterPro" id="IPR000835">
    <property type="entry name" value="HTH_MarR-typ"/>
</dbReference>
<dbReference type="PROSITE" id="PS50995">
    <property type="entry name" value="HTH_MARR_2"/>
    <property type="match status" value="1"/>
</dbReference>
<dbReference type="InterPro" id="IPR036388">
    <property type="entry name" value="WH-like_DNA-bd_sf"/>
</dbReference>
<dbReference type="EMBL" id="WVUD01000020">
    <property type="protein sequence ID" value="MYL83835.1"/>
    <property type="molecule type" value="Genomic_DNA"/>
</dbReference>
<dbReference type="Pfam" id="PF12802">
    <property type="entry name" value="MarR_2"/>
    <property type="match status" value="1"/>
</dbReference>
<dbReference type="RefSeq" id="WP_160961355.1">
    <property type="nucleotide sequence ID" value="NZ_WVUD01000020.1"/>
</dbReference>
<dbReference type="InterPro" id="IPR039422">
    <property type="entry name" value="MarR/SlyA-like"/>
</dbReference>
<dbReference type="PANTHER" id="PTHR33164:SF43">
    <property type="entry name" value="HTH-TYPE TRANSCRIPTIONAL REPRESSOR YETL"/>
    <property type="match status" value="1"/>
</dbReference>
<evidence type="ECO:0000256" key="3">
    <source>
        <dbReference type="ARBA" id="ARBA00023163"/>
    </source>
</evidence>
<gene>
    <name evidence="5" type="ORF">GTA51_11915</name>
</gene>
<name>A0A7C9N5Y9_9BACT</name>
<dbReference type="InterPro" id="IPR023187">
    <property type="entry name" value="Tscrpt_reg_MarR-type_CS"/>
</dbReference>
<dbReference type="GO" id="GO:0003700">
    <property type="term" value="F:DNA-binding transcription factor activity"/>
    <property type="evidence" value="ECO:0007669"/>
    <property type="project" value="InterPro"/>
</dbReference>
<keyword evidence="6" id="KW-1185">Reference proteome</keyword>
<dbReference type="GO" id="GO:0006950">
    <property type="term" value="P:response to stress"/>
    <property type="evidence" value="ECO:0007669"/>
    <property type="project" value="TreeGrafter"/>
</dbReference>
<dbReference type="Proteomes" id="UP000482487">
    <property type="component" value="Unassembled WGS sequence"/>
</dbReference>
<evidence type="ECO:0000259" key="4">
    <source>
        <dbReference type="PROSITE" id="PS50995"/>
    </source>
</evidence>
<accession>A0A7C9N5Y9</accession>
<sequence length="156" mass="17463">MDPTLPYALDQAVGYAVGHAAAKIKIALRRVFVAAGHDVTPDQWVVLNRLAETAGLTQAGLGERTVKDKTTITRILDRLEEKGLLTRQRDPRDRRSQRLYLTPEGEATVRRLVPLVQTFAAAAYADLTEDDRYALRRLLGRIEDRLDAMLEPKDAV</sequence>
<comment type="caution">
    <text evidence="5">The sequence shown here is derived from an EMBL/GenBank/DDBJ whole genome shotgun (WGS) entry which is preliminary data.</text>
</comment>